<dbReference type="Proteomes" id="UP000253472">
    <property type="component" value="Unassembled WGS sequence"/>
</dbReference>
<dbReference type="Gene3D" id="1.25.10.10">
    <property type="entry name" value="Leucine-rich Repeat Variant"/>
    <property type="match status" value="1"/>
</dbReference>
<accession>A0A367YKD6</accession>
<dbReference type="InterPro" id="IPR011989">
    <property type="entry name" value="ARM-like"/>
</dbReference>
<protein>
    <recommendedName>
        <fullName evidence="1">Importin-7/11-like TPR repeats domain-containing protein</fullName>
    </recommendedName>
</protein>
<name>A0A367YKD6_9ASCO</name>
<reference evidence="2 3" key="1">
    <citation type="submission" date="2018-06" db="EMBL/GenBank/DDBJ databases">
        <title>Whole genome sequencing of Candida tropicalis (genome annotated by CSBL at Korea University).</title>
        <authorList>
            <person name="Ahn J."/>
        </authorList>
    </citation>
    <scope>NUCLEOTIDE SEQUENCE [LARGE SCALE GENOMIC DNA]</scope>
    <source>
        <strain evidence="2 3">ATCC 20962</strain>
    </source>
</reference>
<proteinExistence type="predicted"/>
<dbReference type="STRING" id="5486.A0A367YKD6"/>
<evidence type="ECO:0000313" key="3">
    <source>
        <dbReference type="Proteomes" id="UP000253472"/>
    </source>
</evidence>
<evidence type="ECO:0000259" key="1">
    <source>
        <dbReference type="Pfam" id="PF25758"/>
    </source>
</evidence>
<dbReference type="Pfam" id="PF25758">
    <property type="entry name" value="TPR_IPO11"/>
    <property type="match status" value="1"/>
</dbReference>
<dbReference type="AlphaFoldDB" id="A0A367YKD6"/>
<organism evidence="2 3">
    <name type="scientific">Candida viswanathii</name>
    <dbReference type="NCBI Taxonomy" id="5486"/>
    <lineage>
        <taxon>Eukaryota</taxon>
        <taxon>Fungi</taxon>
        <taxon>Dikarya</taxon>
        <taxon>Ascomycota</taxon>
        <taxon>Saccharomycotina</taxon>
        <taxon>Pichiomycetes</taxon>
        <taxon>Debaryomycetaceae</taxon>
        <taxon>Candida/Lodderomyces clade</taxon>
        <taxon>Candida</taxon>
    </lineage>
</organism>
<keyword evidence="3" id="KW-1185">Reference proteome</keyword>
<sequence>MLFRDLESYTLLSEDGYDLWLALLQFCPPKHTKPGNHPAFEMIPYGLKNSTEILPTILSIIRSYTLYSPEIFSEEFSTEIFKVLGEYLSNMRDDAYVIFISFMDILLINPRDETIDKVVSSGLFTSMVGYVMNDEMNNFLITKMFLLFSRITRKDYFLSFWGWHPDIKANGEKLRYHQLLNQYDQVYSVNLLQLLKTCLIGLKDTLTNDEFNALIQLNEATR</sequence>
<dbReference type="InterPro" id="IPR058669">
    <property type="entry name" value="TPR_IPO7/11-like"/>
</dbReference>
<evidence type="ECO:0000313" key="2">
    <source>
        <dbReference type="EMBL" id="RCK65442.1"/>
    </source>
</evidence>
<dbReference type="EMBL" id="QLNQ01000020">
    <property type="protein sequence ID" value="RCK65442.1"/>
    <property type="molecule type" value="Genomic_DNA"/>
</dbReference>
<feature type="domain" description="Importin-7/11-like TPR repeats" evidence="1">
    <location>
        <begin position="7"/>
        <end position="152"/>
    </location>
</feature>
<dbReference type="OrthoDB" id="361693at2759"/>
<comment type="caution">
    <text evidence="2">The sequence shown here is derived from an EMBL/GenBank/DDBJ whole genome shotgun (WGS) entry which is preliminary data.</text>
</comment>
<gene>
    <name evidence="2" type="ORF">Cantr_01138</name>
</gene>